<reference evidence="1 2" key="1">
    <citation type="journal article" date="2020" name="Cell">
        <title>Large-Scale Comparative Analyses of Tick Genomes Elucidate Their Genetic Diversity and Vector Capacities.</title>
        <authorList>
            <consortium name="Tick Genome and Microbiome Consortium (TIGMIC)"/>
            <person name="Jia N."/>
            <person name="Wang J."/>
            <person name="Shi W."/>
            <person name="Du L."/>
            <person name="Sun Y."/>
            <person name="Zhan W."/>
            <person name="Jiang J.F."/>
            <person name="Wang Q."/>
            <person name="Zhang B."/>
            <person name="Ji P."/>
            <person name="Bell-Sakyi L."/>
            <person name="Cui X.M."/>
            <person name="Yuan T.T."/>
            <person name="Jiang B.G."/>
            <person name="Yang W.F."/>
            <person name="Lam T.T."/>
            <person name="Chang Q.C."/>
            <person name="Ding S.J."/>
            <person name="Wang X.J."/>
            <person name="Zhu J.G."/>
            <person name="Ruan X.D."/>
            <person name="Zhao L."/>
            <person name="Wei J.T."/>
            <person name="Ye R.Z."/>
            <person name="Que T.C."/>
            <person name="Du C.H."/>
            <person name="Zhou Y.H."/>
            <person name="Cheng J.X."/>
            <person name="Dai P.F."/>
            <person name="Guo W.B."/>
            <person name="Han X.H."/>
            <person name="Huang E.J."/>
            <person name="Li L.F."/>
            <person name="Wei W."/>
            <person name="Gao Y.C."/>
            <person name="Liu J.Z."/>
            <person name="Shao H.Z."/>
            <person name="Wang X."/>
            <person name="Wang C.C."/>
            <person name="Yang T.C."/>
            <person name="Huo Q.B."/>
            <person name="Li W."/>
            <person name="Chen H.Y."/>
            <person name="Chen S.E."/>
            <person name="Zhou L.G."/>
            <person name="Ni X.B."/>
            <person name="Tian J.H."/>
            <person name="Sheng Y."/>
            <person name="Liu T."/>
            <person name="Pan Y.S."/>
            <person name="Xia L.Y."/>
            <person name="Li J."/>
            <person name="Zhao F."/>
            <person name="Cao W.C."/>
        </authorList>
    </citation>
    <scope>NUCLEOTIDE SEQUENCE [LARGE SCALE GENOMIC DNA]</scope>
    <source>
        <strain evidence="1">Iper-2018</strain>
    </source>
</reference>
<dbReference type="Proteomes" id="UP000805193">
    <property type="component" value="Unassembled WGS sequence"/>
</dbReference>
<evidence type="ECO:0000313" key="2">
    <source>
        <dbReference type="Proteomes" id="UP000805193"/>
    </source>
</evidence>
<dbReference type="EMBL" id="JABSTQ010011463">
    <property type="protein sequence ID" value="KAG0411082.1"/>
    <property type="molecule type" value="Genomic_DNA"/>
</dbReference>
<keyword evidence="2" id="KW-1185">Reference proteome</keyword>
<protein>
    <submittedName>
        <fullName evidence="1">Uncharacterized protein</fullName>
    </submittedName>
</protein>
<evidence type="ECO:0000313" key="1">
    <source>
        <dbReference type="EMBL" id="KAG0411082.1"/>
    </source>
</evidence>
<sequence length="197" mass="21906">MAITLYNLFEAALLCVNAIAVLHEKRFLEKINWGREQVSQGFEPGAKSQIINLIHSVRTVMRRGTCESRCLESGASTDPSYVGHHTRTQGAPALVGAWGWHPPPPLPPHPLEAGANPASRRCRNLARFSKYRSNESRIIAILAESPSGRAQPSRLDAWPRCGWEKAKRTLPCFGEVTALLHDVVQVCRTKGYWVLLC</sequence>
<organism evidence="1 2">
    <name type="scientific">Ixodes persulcatus</name>
    <name type="common">Taiga tick</name>
    <dbReference type="NCBI Taxonomy" id="34615"/>
    <lineage>
        <taxon>Eukaryota</taxon>
        <taxon>Metazoa</taxon>
        <taxon>Ecdysozoa</taxon>
        <taxon>Arthropoda</taxon>
        <taxon>Chelicerata</taxon>
        <taxon>Arachnida</taxon>
        <taxon>Acari</taxon>
        <taxon>Parasitiformes</taxon>
        <taxon>Ixodida</taxon>
        <taxon>Ixodoidea</taxon>
        <taxon>Ixodidae</taxon>
        <taxon>Ixodinae</taxon>
        <taxon>Ixodes</taxon>
    </lineage>
</organism>
<comment type="caution">
    <text evidence="1">The sequence shown here is derived from an EMBL/GenBank/DDBJ whole genome shotgun (WGS) entry which is preliminary data.</text>
</comment>
<accession>A0AC60NVD1</accession>
<proteinExistence type="predicted"/>
<gene>
    <name evidence="1" type="ORF">HPB47_011793</name>
</gene>
<name>A0AC60NVD1_IXOPE</name>